<feature type="coiled-coil region" evidence="4">
    <location>
        <begin position="1376"/>
        <end position="1494"/>
    </location>
</feature>
<feature type="compositionally biased region" description="Low complexity" evidence="5">
    <location>
        <begin position="2415"/>
        <end position="2424"/>
    </location>
</feature>
<feature type="coiled-coil region" evidence="4">
    <location>
        <begin position="1309"/>
        <end position="1336"/>
    </location>
</feature>
<dbReference type="SMART" id="SM01359">
    <property type="entry name" value="A2M_N_2"/>
    <property type="match status" value="1"/>
</dbReference>
<dbReference type="PANTHER" id="PTHR11412:SF136">
    <property type="entry name" value="CD109 ANTIGEN"/>
    <property type="match status" value="1"/>
</dbReference>
<keyword evidence="2" id="KW-0882">Thioester bond</keyword>
<dbReference type="Pfam" id="PF07703">
    <property type="entry name" value="A2M_BRD"/>
    <property type="match status" value="1"/>
</dbReference>
<feature type="compositionally biased region" description="Basic and acidic residues" evidence="5">
    <location>
        <begin position="1719"/>
        <end position="1733"/>
    </location>
</feature>
<dbReference type="InterPro" id="IPR011625">
    <property type="entry name" value="A2M_N_BRD"/>
</dbReference>
<feature type="coiled-coil region" evidence="4">
    <location>
        <begin position="1620"/>
        <end position="1675"/>
    </location>
</feature>
<name>A0A9P0NL15_9DIPT</name>
<evidence type="ECO:0000256" key="2">
    <source>
        <dbReference type="ARBA" id="ARBA00022966"/>
    </source>
</evidence>
<feature type="region of interest" description="Disordered" evidence="5">
    <location>
        <begin position="1765"/>
        <end position="1785"/>
    </location>
</feature>
<dbReference type="Gene3D" id="2.20.130.20">
    <property type="match status" value="1"/>
</dbReference>
<feature type="compositionally biased region" description="Basic and acidic residues" evidence="5">
    <location>
        <begin position="2259"/>
        <end position="2282"/>
    </location>
</feature>
<feature type="compositionally biased region" description="Polar residues" evidence="5">
    <location>
        <begin position="2283"/>
        <end position="2294"/>
    </location>
</feature>
<dbReference type="SMART" id="SM01361">
    <property type="entry name" value="A2M_recep"/>
    <property type="match status" value="1"/>
</dbReference>
<keyword evidence="4" id="KW-0175">Coiled coil</keyword>
<dbReference type="InterPro" id="IPR011626">
    <property type="entry name" value="Alpha-macroglobulin_TED"/>
</dbReference>
<dbReference type="SMART" id="SM01360">
    <property type="entry name" value="A2M"/>
    <property type="match status" value="1"/>
</dbReference>
<dbReference type="PANTHER" id="PTHR11412">
    <property type="entry name" value="MACROGLOBULIN / COMPLEMENT"/>
    <property type="match status" value="1"/>
</dbReference>
<dbReference type="EMBL" id="OU895880">
    <property type="protein sequence ID" value="CAH1733711.1"/>
    <property type="molecule type" value="Genomic_DNA"/>
</dbReference>
<feature type="compositionally biased region" description="Basic and acidic residues" evidence="5">
    <location>
        <begin position="2342"/>
        <end position="2354"/>
    </location>
</feature>
<evidence type="ECO:0000259" key="7">
    <source>
        <dbReference type="SMART" id="SM01360"/>
    </source>
</evidence>
<feature type="domain" description="Alpha-2-macroglobulin bait region" evidence="6">
    <location>
        <begin position="429"/>
        <end position="563"/>
    </location>
</feature>
<feature type="compositionally biased region" description="Basic and acidic residues" evidence="5">
    <location>
        <begin position="2366"/>
        <end position="2381"/>
    </location>
</feature>
<feature type="compositionally biased region" description="Polar residues" evidence="5">
    <location>
        <begin position="2382"/>
        <end position="2395"/>
    </location>
</feature>
<evidence type="ECO:0000256" key="3">
    <source>
        <dbReference type="ARBA" id="ARBA00023157"/>
    </source>
</evidence>
<feature type="compositionally biased region" description="Basic and acidic residues" evidence="5">
    <location>
        <begin position="2434"/>
        <end position="2450"/>
    </location>
</feature>
<evidence type="ECO:0000256" key="1">
    <source>
        <dbReference type="ARBA" id="ARBA00022729"/>
    </source>
</evidence>
<dbReference type="SUPFAM" id="SSF48239">
    <property type="entry name" value="Terpenoid cyclases/Protein prenyltransferases"/>
    <property type="match status" value="1"/>
</dbReference>
<sequence length="2465" mass="275361">MSSLFHFSQRVSIIGSQYIPEDSNYKVLLLTNNLDEAAFVNVSLLSDGIESPQHLRNFKDGSYSEVNFKVPQQTTNNYELKVTTFEKDECSLQSIKLIKPHENPKIFIQLNKPIYKTGDDFKFRIFVLNKGMIPLSSHGQIDVTIHDAKDNVVLNLDNIKAENGVFEGLLKIADAPNLGRWKIVTKVMGREVLKYFNVGKSVEEGLEVQLEMPLVVSFLDNRMYITVIVSDKTNKFFIGTASVSASAKFKGSEKIEINHHVKDVDIFGNKKGFAIDFAEDLGLRFPTADMLLKFDITLTDAATKRSTKVSKEVEMKFKIKNVIQVVRKKYFKPGFTFSTKVRVKLLEGRLDNSFNQLSVTNEYHNRNKKTNKIQILTKSFAVNLKNGEASNILQTKPETERIVVKLAFAGAELEEQLEPLPTYEANEYMQLHFARKSSKIGNQVLISANTTGELETLHVLVIGQEGIIQSQEFPDAVGMDVYKFPIKLTESMKPEARVFAFYVKPESGVIIYDELQLSLGFSIENAIDIFAVENTKPNKEATIKFKTVQGSKVYLSASDINPLSINRDNEISRNDIYNELVYYLNLKYPNSSEYHFEKLNAFVLNPLLSGESCEDGTSKVLSYESNDIKESSSSINDVKYFPDVWFDESYDAVSDDEHEISHKVPEALTTFRYFGISVHPKKGLTVAKVVPKTTVKSEISIQLKSPTSVNNDEILWIDVAVYNTLFEAITSDFSVTLENGFFVDKSPRIEHNIKCLDFQPSNLRSVDISLNIGDQKLSATKTLLIQPDGNGDIKITVKATTGTYNDEVTKVIKLKNKASPSDFESEVISEDIKVEVDSELSYKNILLSAVDDLDSFFNNPISSDEERLLAFSTAITSHKYQQLSKSGTQKSVNNLLAGYQEALSILDKILETKEPKSVMLAALTAETIIEARQFINIDQNLITKALDFIKSQQQDDGSFYYDSKFDYREEMGGNRKDIQTAYIASIFLKNEDRLEFQNEVTKALKYLKYTSMASDYQKVITAYAFALNQDMINAGNLLKDLTRIARDEAADIEIAAYKILTQILLNRDPQGDVKWLTKQLSTSNGFYSPYDADLVLRAFFEYAKFKNAQPDLSLVATNSIKPFGQESDARKPANTSDYFLITANRVEISDKEFKIELDVKVKGSQSVKNLIVLEIELPRGFRYLGHDSSENVLSFETLTNSNSVAFRINKLKKDQNLKISISALKIFEISNHQYSMIKVYDYYRSNIKDTFYYVYDKNEESCERIRVEREIEKAENVLLNVQLAVNITSEAQMSIKGADDHIKHAQTTANIARNNVNSANTTINDAQRNLLNALETAMESYRIASNAKDRENSKIINISVLQVRSINAPKRPRRDIYELESEAIRAQIKAQQAKQAANKANEESTFAKDELKNLTLNLNKAKQDVKDAKLEASKALSDVEAAQNDAKSMQESILKAQGTANQTESRVYKAGQKVSESEDKIKSTRSKIEQIKLNFTKTQKNVNAAISLANHVLDKARKALKGVDVKAEVDKAAIDVQDVLTESEEILKAAKSAKSEAVEDFNSIKIGKKISEDTKTECEVVRINAASIQHQAFQLHAESQQKSEKYKKSQETEAEMTRIAKEAQTTFENLNKKAINAKDDFNKAHEAAMTAQDEADNARQQEANKADNNANLAAEQMSILAEIAANISSLAEDAIKIGKETEKLRIEAKETEESVEQGLRSREEIGESKARREKEERQKLTILNEQLEKAQNLTSKAQFSNNQAQKSLQNAQAAAEKAKNATDAVETTKESRKVIEALKNLKDYTTSAKAIKSEIEKIHETLNQSKLLAEVTKDTALVAKQTYTEALEVNKVLKDVIKIGSSTSEDIKSLSVEINKSKIDQSLDNLADSIKKTNSEVSNVKNNTTKQARDALSTAKKARISTNYSTAASAKLEVEKHKENIQILKIESEQLKVKAEENQGIVNQARKAVELATEAKEHSIDASEAVKSIENIQIKIDSLVGPISANIQQVNQNVQYQIVDQDSPVNDFKSLLENLILTLDASKNDQNLASLALQAAQNSDLAINQAIEAAKATIKAESLQMATTLASQAENSLNETIKYKNDVTKLQEIAALSLQASDSVIKAANAFTKASKEALSAINEENALKEVQASAEATYKLLQNKTDAEEVFKRIINLAMTAKTATEQTYQAAINTLDSLVIALNNKKSIESSYYDEDLSHLQNLLDLANEAADKAEQGADKAESSNKEAKDAASKAQEAAEEIQKIAENEKSAKELQDSELESKVQQENSTQDSLINQHEHDKESEQKIDYEATTTNSTQTINEDVDPEQELPKDVTSEPTDIESTSKDPEHDKNDENSETDDNNENNALEHKDDTADDNHDEVTQTSITQSDASTKSIQEEDSDASTSVKNEHQEESSSVSSNNDQTSEKSGAIDGLEKNTDDILQTEKKNQEPISQMVTSMHEALN</sequence>
<dbReference type="InterPro" id="IPR002890">
    <property type="entry name" value="MG2"/>
</dbReference>
<dbReference type="Gene3D" id="2.60.40.690">
    <property type="entry name" value="Alpha-macroglobulin, receptor-binding domain"/>
    <property type="match status" value="1"/>
</dbReference>
<dbReference type="InterPro" id="IPR001599">
    <property type="entry name" value="Macroglobln_a2"/>
</dbReference>
<dbReference type="Proteomes" id="UP001153620">
    <property type="component" value="Chromosome 4"/>
</dbReference>
<accession>A0A9P0NL15</accession>
<evidence type="ECO:0000313" key="10">
    <source>
        <dbReference type="Proteomes" id="UP001153620"/>
    </source>
</evidence>
<dbReference type="GO" id="GO:0005615">
    <property type="term" value="C:extracellular space"/>
    <property type="evidence" value="ECO:0007669"/>
    <property type="project" value="InterPro"/>
</dbReference>
<feature type="compositionally biased region" description="Basic and acidic residues" evidence="5">
    <location>
        <begin position="2232"/>
        <end position="2250"/>
    </location>
</feature>
<dbReference type="Pfam" id="PF07678">
    <property type="entry name" value="TED_complement"/>
    <property type="match status" value="1"/>
</dbReference>
<dbReference type="InterPro" id="IPR009048">
    <property type="entry name" value="A-macroglobulin_rcpt-bd"/>
</dbReference>
<reference evidence="9" key="2">
    <citation type="submission" date="2022-10" db="EMBL/GenBank/DDBJ databases">
        <authorList>
            <consortium name="ENA_rothamsted_submissions"/>
            <consortium name="culmorum"/>
            <person name="King R."/>
        </authorList>
    </citation>
    <scope>NUCLEOTIDE SEQUENCE</scope>
</reference>
<dbReference type="Gene3D" id="6.20.50.160">
    <property type="match status" value="1"/>
</dbReference>
<dbReference type="SUPFAM" id="SSF49410">
    <property type="entry name" value="Alpha-macroglobulin receptor domain"/>
    <property type="match status" value="1"/>
</dbReference>
<keyword evidence="1" id="KW-0732">Signal</keyword>
<dbReference type="InterPro" id="IPR050473">
    <property type="entry name" value="A2M/Complement_sys"/>
</dbReference>
<reference evidence="9" key="1">
    <citation type="submission" date="2022-01" db="EMBL/GenBank/DDBJ databases">
        <authorList>
            <person name="King R."/>
        </authorList>
    </citation>
    <scope>NUCLEOTIDE SEQUENCE</scope>
</reference>
<feature type="region of interest" description="Disordered" evidence="5">
    <location>
        <begin position="1708"/>
        <end position="1733"/>
    </location>
</feature>
<dbReference type="InterPro" id="IPR008930">
    <property type="entry name" value="Terpenoid_cyclase/PrenylTrfase"/>
</dbReference>
<proteinExistence type="predicted"/>
<dbReference type="Pfam" id="PF01835">
    <property type="entry name" value="MG2"/>
    <property type="match status" value="1"/>
</dbReference>
<feature type="compositionally biased region" description="Polar residues" evidence="5">
    <location>
        <begin position="2310"/>
        <end position="2320"/>
    </location>
</feature>
<feature type="region of interest" description="Disordered" evidence="5">
    <location>
        <begin position="2232"/>
        <end position="2465"/>
    </location>
</feature>
<feature type="coiled-coil region" evidence="4">
    <location>
        <begin position="1927"/>
        <end position="1954"/>
    </location>
</feature>
<evidence type="ECO:0000256" key="4">
    <source>
        <dbReference type="SAM" id="Coils"/>
    </source>
</evidence>
<dbReference type="Pfam" id="PF00207">
    <property type="entry name" value="A2M"/>
    <property type="match status" value="1"/>
</dbReference>
<evidence type="ECO:0000259" key="6">
    <source>
        <dbReference type="SMART" id="SM01359"/>
    </source>
</evidence>
<feature type="compositionally biased region" description="Basic and acidic residues" evidence="5">
    <location>
        <begin position="1776"/>
        <end position="1785"/>
    </location>
</feature>
<evidence type="ECO:0000313" key="9">
    <source>
        <dbReference type="EMBL" id="CAH1733711.1"/>
    </source>
</evidence>
<evidence type="ECO:0000256" key="5">
    <source>
        <dbReference type="SAM" id="MobiDB-lite"/>
    </source>
</evidence>
<dbReference type="CDD" id="cd02891">
    <property type="entry name" value="A2M_like"/>
    <property type="match status" value="1"/>
</dbReference>
<gene>
    <name evidence="9" type="ORF">CHIRRI_LOCUS13053</name>
</gene>
<dbReference type="Gene3D" id="2.60.40.1930">
    <property type="match status" value="3"/>
</dbReference>
<feature type="domain" description="Alpha-2-macroglobulin" evidence="7">
    <location>
        <begin position="644"/>
        <end position="735"/>
    </location>
</feature>
<feature type="compositionally biased region" description="Basic and acidic residues" evidence="5">
    <location>
        <begin position="2295"/>
        <end position="2308"/>
    </location>
</feature>
<keyword evidence="3" id="KW-1015">Disulfide bond</keyword>
<keyword evidence="10" id="KW-1185">Reference proteome</keyword>
<dbReference type="Gene3D" id="1.50.10.20">
    <property type="match status" value="1"/>
</dbReference>
<dbReference type="InterPro" id="IPR036595">
    <property type="entry name" value="A-macroglobulin_rcpt-bd_sf"/>
</dbReference>
<organism evidence="9 10">
    <name type="scientific">Chironomus riparius</name>
    <dbReference type="NCBI Taxonomy" id="315576"/>
    <lineage>
        <taxon>Eukaryota</taxon>
        <taxon>Metazoa</taxon>
        <taxon>Ecdysozoa</taxon>
        <taxon>Arthropoda</taxon>
        <taxon>Hexapoda</taxon>
        <taxon>Insecta</taxon>
        <taxon>Pterygota</taxon>
        <taxon>Neoptera</taxon>
        <taxon>Endopterygota</taxon>
        <taxon>Diptera</taxon>
        <taxon>Nematocera</taxon>
        <taxon>Chironomoidea</taxon>
        <taxon>Chironomidae</taxon>
        <taxon>Chironominae</taxon>
        <taxon>Chironomus</taxon>
    </lineage>
</organism>
<dbReference type="Gene3D" id="2.60.40.1940">
    <property type="match status" value="1"/>
</dbReference>
<dbReference type="InterPro" id="IPR013783">
    <property type="entry name" value="Ig-like_fold"/>
</dbReference>
<feature type="domain" description="Alpha-macroglobulin receptor-binding" evidence="8">
    <location>
        <begin position="1168"/>
        <end position="1252"/>
    </location>
</feature>
<dbReference type="GO" id="GO:0004866">
    <property type="term" value="F:endopeptidase inhibitor activity"/>
    <property type="evidence" value="ECO:0007669"/>
    <property type="project" value="InterPro"/>
</dbReference>
<evidence type="ECO:0000259" key="8">
    <source>
        <dbReference type="SMART" id="SM01361"/>
    </source>
</evidence>
<dbReference type="Gene3D" id="2.60.40.10">
    <property type="entry name" value="Immunoglobulins"/>
    <property type="match status" value="2"/>
</dbReference>
<feature type="coiled-coil region" evidence="4">
    <location>
        <begin position="1257"/>
        <end position="1284"/>
    </location>
</feature>
<protein>
    <submittedName>
        <fullName evidence="9">Uncharacterized protein</fullName>
    </submittedName>
</protein>
<dbReference type="Pfam" id="PF07677">
    <property type="entry name" value="A2M_recep"/>
    <property type="match status" value="1"/>
</dbReference>